<proteinExistence type="predicted"/>
<reference evidence="1" key="1">
    <citation type="submission" date="2020-10" db="EMBL/GenBank/DDBJ databases">
        <authorList>
            <person name="Kikuchi T."/>
        </authorList>
    </citation>
    <scope>NUCLEOTIDE SEQUENCE</scope>
    <source>
        <strain evidence="1">NKZ352</strain>
    </source>
</reference>
<keyword evidence="2" id="KW-1185">Reference proteome</keyword>
<organism evidence="1 2">
    <name type="scientific">Caenorhabditis auriculariae</name>
    <dbReference type="NCBI Taxonomy" id="2777116"/>
    <lineage>
        <taxon>Eukaryota</taxon>
        <taxon>Metazoa</taxon>
        <taxon>Ecdysozoa</taxon>
        <taxon>Nematoda</taxon>
        <taxon>Chromadorea</taxon>
        <taxon>Rhabditida</taxon>
        <taxon>Rhabditina</taxon>
        <taxon>Rhabditomorpha</taxon>
        <taxon>Rhabditoidea</taxon>
        <taxon>Rhabditidae</taxon>
        <taxon>Peloderinae</taxon>
        <taxon>Caenorhabditis</taxon>
    </lineage>
</organism>
<dbReference type="Proteomes" id="UP000835052">
    <property type="component" value="Unassembled WGS sequence"/>
</dbReference>
<accession>A0A8S1HFH1</accession>
<comment type="caution">
    <text evidence="1">The sequence shown here is derived from an EMBL/GenBank/DDBJ whole genome shotgun (WGS) entry which is preliminary data.</text>
</comment>
<protein>
    <submittedName>
        <fullName evidence="1">Uncharacterized protein</fullName>
    </submittedName>
</protein>
<dbReference type="EMBL" id="CAJGYM010000032">
    <property type="protein sequence ID" value="CAD6193081.1"/>
    <property type="molecule type" value="Genomic_DNA"/>
</dbReference>
<gene>
    <name evidence="1" type="ORF">CAUJ_LOCUS9000</name>
</gene>
<dbReference type="AlphaFoldDB" id="A0A8S1HFH1"/>
<evidence type="ECO:0000313" key="2">
    <source>
        <dbReference type="Proteomes" id="UP000835052"/>
    </source>
</evidence>
<name>A0A8S1HFH1_9PELO</name>
<evidence type="ECO:0000313" key="1">
    <source>
        <dbReference type="EMBL" id="CAD6193081.1"/>
    </source>
</evidence>
<sequence>MRPNLMDVLAYDSSSRKPRIIVQTGRFATAKQLDEIKPSEEEVMKQRTDFEYAPATRVGTFLPTVSLFFNSQRASSARAGRK</sequence>